<dbReference type="STRING" id="3821.A0A151SEF6"/>
<name>A0A151SEF6_CAJCA</name>
<keyword evidence="4" id="KW-0539">Nucleus</keyword>
<evidence type="ECO:0000313" key="7">
    <source>
        <dbReference type="EMBL" id="KYP53108.1"/>
    </source>
</evidence>
<keyword evidence="1" id="KW-0805">Transcription regulation</keyword>
<evidence type="ECO:0000313" key="8">
    <source>
        <dbReference type="Proteomes" id="UP000075243"/>
    </source>
</evidence>
<evidence type="ECO:0000256" key="3">
    <source>
        <dbReference type="ARBA" id="ARBA00023163"/>
    </source>
</evidence>
<dbReference type="GO" id="GO:0003680">
    <property type="term" value="F:minor groove of adenine-thymine-rich DNA binding"/>
    <property type="evidence" value="ECO:0007669"/>
    <property type="project" value="InterPro"/>
</dbReference>
<dbReference type="InterPro" id="IPR005175">
    <property type="entry name" value="PPC_dom"/>
</dbReference>
<dbReference type="InterPro" id="IPR014476">
    <property type="entry name" value="AHL15-29"/>
</dbReference>
<keyword evidence="3" id="KW-0804">Transcription</keyword>
<dbReference type="GO" id="GO:0005634">
    <property type="term" value="C:nucleus"/>
    <property type="evidence" value="ECO:0007669"/>
    <property type="project" value="TreeGrafter"/>
</dbReference>
<reference evidence="7" key="1">
    <citation type="journal article" date="2012" name="Nat. Biotechnol.">
        <title>Draft genome sequence of pigeonpea (Cajanus cajan), an orphan legume crop of resource-poor farmers.</title>
        <authorList>
            <person name="Varshney R.K."/>
            <person name="Chen W."/>
            <person name="Li Y."/>
            <person name="Bharti A.K."/>
            <person name="Saxena R.K."/>
            <person name="Schlueter J.A."/>
            <person name="Donoghue M.T."/>
            <person name="Azam S."/>
            <person name="Fan G."/>
            <person name="Whaley A.M."/>
            <person name="Farmer A.D."/>
            <person name="Sheridan J."/>
            <person name="Iwata A."/>
            <person name="Tuteja R."/>
            <person name="Penmetsa R.V."/>
            <person name="Wu W."/>
            <person name="Upadhyaya H.D."/>
            <person name="Yang S.P."/>
            <person name="Shah T."/>
            <person name="Saxena K.B."/>
            <person name="Michael T."/>
            <person name="McCombie W.R."/>
            <person name="Yang B."/>
            <person name="Zhang G."/>
            <person name="Yang H."/>
            <person name="Wang J."/>
            <person name="Spillane C."/>
            <person name="Cook D.R."/>
            <person name="May G.D."/>
            <person name="Xu X."/>
            <person name="Jackson S.A."/>
        </authorList>
    </citation>
    <scope>NUCLEOTIDE SEQUENCE [LARGE SCALE GENOMIC DNA]</scope>
</reference>
<proteinExistence type="predicted"/>
<sequence>MGPRKTSGIQKNKPKPPIIITRDNTNAMRTHMMEVENACDIVEIVSEFARKRRRRVFILSGTKTVTNVTLEQPASLGLEDEDPGVAQSLLMRGGNSTTPLFHGLPPNLSKFCSNVI</sequence>
<dbReference type="PROSITE" id="PS51742">
    <property type="entry name" value="PPC"/>
    <property type="match status" value="1"/>
</dbReference>
<evidence type="ECO:0000256" key="5">
    <source>
        <dbReference type="SAM" id="MobiDB-lite"/>
    </source>
</evidence>
<dbReference type="AlphaFoldDB" id="A0A151SEF6"/>
<dbReference type="EMBL" id="KQ483416">
    <property type="protein sequence ID" value="KYP53108.1"/>
    <property type="molecule type" value="Genomic_DNA"/>
</dbReference>
<organism evidence="7 8">
    <name type="scientific">Cajanus cajan</name>
    <name type="common">Pigeon pea</name>
    <name type="synonym">Cajanus indicus</name>
    <dbReference type="NCBI Taxonomy" id="3821"/>
    <lineage>
        <taxon>Eukaryota</taxon>
        <taxon>Viridiplantae</taxon>
        <taxon>Streptophyta</taxon>
        <taxon>Embryophyta</taxon>
        <taxon>Tracheophyta</taxon>
        <taxon>Spermatophyta</taxon>
        <taxon>Magnoliopsida</taxon>
        <taxon>eudicotyledons</taxon>
        <taxon>Gunneridae</taxon>
        <taxon>Pentapetalae</taxon>
        <taxon>rosids</taxon>
        <taxon>fabids</taxon>
        <taxon>Fabales</taxon>
        <taxon>Fabaceae</taxon>
        <taxon>Papilionoideae</taxon>
        <taxon>50 kb inversion clade</taxon>
        <taxon>NPAAA clade</taxon>
        <taxon>indigoferoid/millettioid clade</taxon>
        <taxon>Phaseoleae</taxon>
        <taxon>Cajanus</taxon>
    </lineage>
</organism>
<dbReference type="Proteomes" id="UP000075243">
    <property type="component" value="Unassembled WGS sequence"/>
</dbReference>
<dbReference type="GO" id="GO:0010228">
    <property type="term" value="P:vegetative to reproductive phase transition of meristem"/>
    <property type="evidence" value="ECO:0007669"/>
    <property type="project" value="TreeGrafter"/>
</dbReference>
<feature type="region of interest" description="Disordered" evidence="5">
    <location>
        <begin position="1"/>
        <end position="20"/>
    </location>
</feature>
<dbReference type="Gramene" id="C.cajan_24832.t">
    <property type="protein sequence ID" value="C.cajan_24832.t"/>
    <property type="gene ID" value="C.cajan_24832"/>
</dbReference>
<keyword evidence="8" id="KW-1185">Reference proteome</keyword>
<evidence type="ECO:0000256" key="2">
    <source>
        <dbReference type="ARBA" id="ARBA00023125"/>
    </source>
</evidence>
<dbReference type="PANTHER" id="PTHR31100">
    <property type="entry name" value="AT-HOOK MOTIF NUCLEAR-LOCALIZED PROTEIN 15"/>
    <property type="match status" value="1"/>
</dbReference>
<accession>A0A151SEF6</accession>
<evidence type="ECO:0000259" key="6">
    <source>
        <dbReference type="PROSITE" id="PS51742"/>
    </source>
</evidence>
<evidence type="ECO:0000256" key="1">
    <source>
        <dbReference type="ARBA" id="ARBA00023015"/>
    </source>
</evidence>
<dbReference type="GO" id="GO:0003700">
    <property type="term" value="F:DNA-binding transcription factor activity"/>
    <property type="evidence" value="ECO:0007669"/>
    <property type="project" value="TreeGrafter"/>
</dbReference>
<protein>
    <submittedName>
        <fullName evidence="7">DNA-binding protein ESCAROLA</fullName>
    </submittedName>
</protein>
<evidence type="ECO:0000256" key="4">
    <source>
        <dbReference type="ARBA" id="ARBA00023242"/>
    </source>
</evidence>
<gene>
    <name evidence="7" type="ORF">KK1_024929</name>
</gene>
<keyword evidence="2 7" id="KW-0238">DNA-binding</keyword>
<feature type="domain" description="PPC" evidence="6">
    <location>
        <begin position="25"/>
        <end position="116"/>
    </location>
</feature>
<dbReference type="PANTHER" id="PTHR31100:SF15">
    <property type="entry name" value="AT-HOOK MOTIF NUCLEAR-LOCALIZED PROTEIN 24-RELATED"/>
    <property type="match status" value="1"/>
</dbReference>
<dbReference type="SUPFAM" id="SSF117856">
    <property type="entry name" value="AF0104/ALDC/Ptd012-like"/>
    <property type="match status" value="1"/>
</dbReference>